<name>A0ABZ0ZM84_9ACTN</name>
<evidence type="ECO:0000313" key="2">
    <source>
        <dbReference type="Proteomes" id="UP001327225"/>
    </source>
</evidence>
<evidence type="ECO:0000313" key="1">
    <source>
        <dbReference type="EMBL" id="WQQ25308.1"/>
    </source>
</evidence>
<sequence>MTEGESIYEFLRDHLDEAGRLSDPDLRLPDEKTDTSGLRWAPGAMDGVLGHHAGSADSDQAQAVADAIVKASRRPTKRRLRDLYRAVDTDGVLEYVDAAIELVAQAGADPTRVHDVGRWLATTGSNRSAVKVGIALIGVSGLDRDVDVVRVLGAHEEFTLFAAVALKNGLDDPDSELWALAAAVDGWGRIHCVEQLRDTDDPAIRSWILREGFRNSVMYEYLAHIAATTGDLLSALRAEAPDRELLTAAGEIIEALVQGGPAQDLEDYTEGADAVEAYLSHMATRAETLGDFHAVDAIRSFLDRDGSWDELSQQGWTATRRAAFEDLCAQILDRDVWNDLIAVALLSDDGGEFWRADQAARRRGIDTYDIHLRRVREDPLGHGWFAAWQQADAVRAQALATLARALLPLDQIASGPADELGLGQEWRANSALDWSLQALRDHPGVGAELIVAGLQSPVTRNRNMALQALKEWPAARWPDRARDLVTALADHDPNPQTRELAGEVCGVRPG</sequence>
<protein>
    <recommendedName>
        <fullName evidence="3">Limonene hydroxylase</fullName>
    </recommendedName>
</protein>
<proteinExistence type="predicted"/>
<keyword evidence="2" id="KW-1185">Reference proteome</keyword>
<gene>
    <name evidence="1" type="ORF">SHK19_15215</name>
</gene>
<reference evidence="2" key="1">
    <citation type="submission" date="2023-12" db="EMBL/GenBank/DDBJ databases">
        <title>Novel species in genus Nocardioides.</title>
        <authorList>
            <person name="Zhou H."/>
        </authorList>
    </citation>
    <scope>NUCLEOTIDE SEQUENCE [LARGE SCALE GENOMIC DNA]</scope>
    <source>
        <strain evidence="2">HM61</strain>
    </source>
</reference>
<organism evidence="1 2">
    <name type="scientific">Nocardioides bizhenqiangii</name>
    <dbReference type="NCBI Taxonomy" id="3095076"/>
    <lineage>
        <taxon>Bacteria</taxon>
        <taxon>Bacillati</taxon>
        <taxon>Actinomycetota</taxon>
        <taxon>Actinomycetes</taxon>
        <taxon>Propionibacteriales</taxon>
        <taxon>Nocardioidaceae</taxon>
        <taxon>Nocardioides</taxon>
    </lineage>
</organism>
<dbReference type="Proteomes" id="UP001327225">
    <property type="component" value="Chromosome"/>
</dbReference>
<dbReference type="EMBL" id="CP141059">
    <property type="protein sequence ID" value="WQQ25308.1"/>
    <property type="molecule type" value="Genomic_DNA"/>
</dbReference>
<evidence type="ECO:0008006" key="3">
    <source>
        <dbReference type="Google" id="ProtNLM"/>
    </source>
</evidence>
<accession>A0ABZ0ZM84</accession>
<dbReference type="RefSeq" id="WP_322936739.1">
    <property type="nucleotide sequence ID" value="NZ_CP141059.1"/>
</dbReference>